<feature type="compositionally biased region" description="Polar residues" evidence="1">
    <location>
        <begin position="502"/>
        <end position="517"/>
    </location>
</feature>
<dbReference type="eggNOG" id="ENOG502R0YN">
    <property type="taxonomic scope" value="Eukaryota"/>
</dbReference>
<dbReference type="Proteomes" id="UP000000561">
    <property type="component" value="Chromosome 5"/>
</dbReference>
<dbReference type="EMBL" id="CM003144">
    <property type="protein sequence ID" value="KIS69645.1"/>
    <property type="molecule type" value="Genomic_DNA"/>
</dbReference>
<proteinExistence type="predicted"/>
<reference evidence="2 3" key="1">
    <citation type="journal article" date="2006" name="Nature">
        <title>Insights from the genome of the biotrophic fungal plant pathogen Ustilago maydis.</title>
        <authorList>
            <person name="Kamper J."/>
            <person name="Kahmann R."/>
            <person name="Bolker M."/>
            <person name="Ma L.J."/>
            <person name="Brefort T."/>
            <person name="Saville B.J."/>
            <person name="Banuett F."/>
            <person name="Kronstad J.W."/>
            <person name="Gold S.E."/>
            <person name="Muller O."/>
            <person name="Perlin M.H."/>
            <person name="Wosten H.A."/>
            <person name="de Vries R."/>
            <person name="Ruiz-Herrera J."/>
            <person name="Reynaga-Pena C.G."/>
            <person name="Snetselaar K."/>
            <person name="McCann M."/>
            <person name="Perez-Martin J."/>
            <person name="Feldbrugge M."/>
            <person name="Basse C.W."/>
            <person name="Steinberg G."/>
            <person name="Ibeas J.I."/>
            <person name="Holloman W."/>
            <person name="Guzman P."/>
            <person name="Farman M."/>
            <person name="Stajich J.E."/>
            <person name="Sentandreu R."/>
            <person name="Gonzalez-Prieto J.M."/>
            <person name="Kennell J.C."/>
            <person name="Molina L."/>
            <person name="Schirawski J."/>
            <person name="Mendoza-Mendoza A."/>
            <person name="Greilinger D."/>
            <person name="Munch K."/>
            <person name="Rossel N."/>
            <person name="Scherer M."/>
            <person name="Vranes M."/>
            <person name="Ladendorf O."/>
            <person name="Vincon V."/>
            <person name="Fuchs U."/>
            <person name="Sandrock B."/>
            <person name="Meng S."/>
            <person name="Ho E.C."/>
            <person name="Cahill M.J."/>
            <person name="Boyce K.J."/>
            <person name="Klose J."/>
            <person name="Klosterman S.J."/>
            <person name="Deelstra H.J."/>
            <person name="Ortiz-Castellanos L."/>
            <person name="Li W."/>
            <person name="Sanchez-Alonso P."/>
            <person name="Schreier P.H."/>
            <person name="Hauser-Hahn I."/>
            <person name="Vaupel M."/>
            <person name="Koopmann E."/>
            <person name="Friedrich G."/>
            <person name="Voss H."/>
            <person name="Schluter T."/>
            <person name="Margolis J."/>
            <person name="Platt D."/>
            <person name="Swimmer C."/>
            <person name="Gnirke A."/>
            <person name="Chen F."/>
            <person name="Vysotskaia V."/>
            <person name="Mannhaupt G."/>
            <person name="Guldener U."/>
            <person name="Munsterkotter M."/>
            <person name="Haase D."/>
            <person name="Oesterheld M."/>
            <person name="Mewes H.W."/>
            <person name="Mauceli E.W."/>
            <person name="DeCaprio D."/>
            <person name="Wade C.M."/>
            <person name="Butler J."/>
            <person name="Young S."/>
            <person name="Jaffe D.B."/>
            <person name="Calvo S."/>
            <person name="Nusbaum C."/>
            <person name="Galagan J."/>
            <person name="Birren B.W."/>
        </authorList>
    </citation>
    <scope>NUCLEOTIDE SEQUENCE [LARGE SCALE GENOMIC DNA]</scope>
    <source>
        <strain evidence="3">DSM 14603 / FGSC 9021 / UM521</strain>
    </source>
</reference>
<dbReference type="VEuPathDB" id="FungiDB:UMAG_02179"/>
<feature type="region of interest" description="Disordered" evidence="1">
    <location>
        <begin position="215"/>
        <end position="246"/>
    </location>
</feature>
<evidence type="ECO:0000313" key="3">
    <source>
        <dbReference type="Proteomes" id="UP000000561"/>
    </source>
</evidence>
<dbReference type="OMA" id="AHERMRE"/>
<sequence>MGNISSRQAEISVDSFVLGLAHIIDSAFRRINRALSTFSSLFFSRIFGYDVVFVDTSSPASAALTRKESLVCGPGNVCIVPANRVQQRQLEKKRRSERRKRAEAAAMGDKLLHNHRYSIVNSVPNSPAREDVHASLGQVAKAPAARPAEERETVSERERGKLWVMGNVAASHRSQPKTEVRINRLASSPLSPERIDEHVLQRVQDQRWHVHSDSTMIKRQIQPRKSSRSTQPSLFSAARVETPSANRGGAKIAPVVETDETVAEGAFDSGHLTRRKQPLHAATVLPPGALSLGASPWQPTFRHPFSAEHEPWQMNTTVVMMSKPKQHMKQQQQRPKLSLDIQTGPATTPPFASPISVDDDADQSVTALQAGYTISRPPSAASSANHNRARASMARKSIDAISLRSIDSSHPNASAAIDVKLLATKAVKEERGRKVWKDHVNKAAMQRCLQQQHPEGGSGMGMGRRFSATTLAAGGVGGLARVKTNEADLLGTGAMRKPRRGSSPSLALQMPLTSGRSTPVLRAESPLHTISHCYQA</sequence>
<gene>
    <name evidence="2" type="ORF">UMAG_02179</name>
</gene>
<evidence type="ECO:0000256" key="1">
    <source>
        <dbReference type="SAM" id="MobiDB-lite"/>
    </source>
</evidence>
<accession>A0A0D1E5K6</accession>
<dbReference type="AlphaFoldDB" id="A0A0D1E5K6"/>
<dbReference type="KEGG" id="uma:UMAG_02179"/>
<keyword evidence="3" id="KW-1185">Reference proteome</keyword>
<dbReference type="OrthoDB" id="2555429at2759"/>
<organism evidence="2 3">
    <name type="scientific">Mycosarcoma maydis</name>
    <name type="common">Corn smut fungus</name>
    <name type="synonym">Ustilago maydis</name>
    <dbReference type="NCBI Taxonomy" id="5270"/>
    <lineage>
        <taxon>Eukaryota</taxon>
        <taxon>Fungi</taxon>
        <taxon>Dikarya</taxon>
        <taxon>Basidiomycota</taxon>
        <taxon>Ustilaginomycotina</taxon>
        <taxon>Ustilaginomycetes</taxon>
        <taxon>Ustilaginales</taxon>
        <taxon>Ustilaginaceae</taxon>
        <taxon>Mycosarcoma</taxon>
    </lineage>
</organism>
<feature type="region of interest" description="Disordered" evidence="1">
    <location>
        <begin position="372"/>
        <end position="391"/>
    </location>
</feature>
<dbReference type="InParanoid" id="A0A0D1E5K6"/>
<protein>
    <submittedName>
        <fullName evidence="2">Uncharacterized protein</fullName>
    </submittedName>
</protein>
<dbReference type="GeneID" id="23562988"/>
<feature type="compositionally biased region" description="Basic and acidic residues" evidence="1">
    <location>
        <begin position="147"/>
        <end position="158"/>
    </location>
</feature>
<dbReference type="RefSeq" id="XP_011388529.1">
    <property type="nucleotide sequence ID" value="XM_011390227.1"/>
</dbReference>
<feature type="region of interest" description="Disordered" evidence="1">
    <location>
        <begin position="490"/>
        <end position="518"/>
    </location>
</feature>
<name>A0A0D1E5K6_MYCMD</name>
<evidence type="ECO:0000313" key="2">
    <source>
        <dbReference type="EMBL" id="KIS69645.1"/>
    </source>
</evidence>
<feature type="region of interest" description="Disordered" evidence="1">
    <location>
        <begin position="127"/>
        <end position="158"/>
    </location>
</feature>
<feature type="compositionally biased region" description="Low complexity" evidence="1">
    <location>
        <begin position="375"/>
        <end position="391"/>
    </location>
</feature>